<accession>A0ABU8VLF4</accession>
<feature type="region of interest" description="Disordered" evidence="1">
    <location>
        <begin position="39"/>
        <end position="61"/>
    </location>
</feature>
<dbReference type="Proteomes" id="UP001365846">
    <property type="component" value="Unassembled WGS sequence"/>
</dbReference>
<dbReference type="RefSeq" id="WP_340358965.1">
    <property type="nucleotide sequence ID" value="NZ_JBBKZU010000010.1"/>
</dbReference>
<dbReference type="PROSITE" id="PS51318">
    <property type="entry name" value="TAT"/>
    <property type="match status" value="1"/>
</dbReference>
<dbReference type="InterPro" id="IPR006311">
    <property type="entry name" value="TAT_signal"/>
</dbReference>
<dbReference type="PIRSF" id="PIRSF036704">
    <property type="entry name" value="UCP036704"/>
    <property type="match status" value="1"/>
</dbReference>
<keyword evidence="3" id="KW-1185">Reference proteome</keyword>
<proteinExistence type="predicted"/>
<evidence type="ECO:0000313" key="2">
    <source>
        <dbReference type="EMBL" id="MEJ8813724.1"/>
    </source>
</evidence>
<gene>
    <name evidence="2" type="ORF">WKW77_21740</name>
</gene>
<name>A0ABU8VLF4_9BURK</name>
<evidence type="ECO:0000256" key="1">
    <source>
        <dbReference type="SAM" id="MobiDB-lite"/>
    </source>
</evidence>
<comment type="caution">
    <text evidence="2">The sequence shown here is derived from an EMBL/GenBank/DDBJ whole genome shotgun (WGS) entry which is preliminary data.</text>
</comment>
<protein>
    <submittedName>
        <fullName evidence="2">Formate dehydrogenase</fullName>
    </submittedName>
</protein>
<sequence>MQDSQASGTKPASRRGFFFGAATVGAAAAAVTALPKVVQAPDASAAAPEPKPAPEKGGGYSLSEHVKRYYKTASA</sequence>
<organism evidence="2 3">
    <name type="scientific">Variovorax ureilyticus</name>
    <dbReference type="NCBI Taxonomy" id="1836198"/>
    <lineage>
        <taxon>Bacteria</taxon>
        <taxon>Pseudomonadati</taxon>
        <taxon>Pseudomonadota</taxon>
        <taxon>Betaproteobacteria</taxon>
        <taxon>Burkholderiales</taxon>
        <taxon>Comamonadaceae</taxon>
        <taxon>Variovorax</taxon>
    </lineage>
</organism>
<dbReference type="EMBL" id="JBBKZU010000010">
    <property type="protein sequence ID" value="MEJ8813724.1"/>
    <property type="molecule type" value="Genomic_DNA"/>
</dbReference>
<evidence type="ECO:0000313" key="3">
    <source>
        <dbReference type="Proteomes" id="UP001365846"/>
    </source>
</evidence>
<reference evidence="2 3" key="1">
    <citation type="submission" date="2024-03" db="EMBL/GenBank/DDBJ databases">
        <title>Novel species of the genus Variovorax.</title>
        <authorList>
            <person name="Liu Q."/>
            <person name="Xin Y.-H."/>
        </authorList>
    </citation>
    <scope>NUCLEOTIDE SEQUENCE [LARGE SCALE GENOMIC DNA]</scope>
    <source>
        <strain evidence="2 3">KACC 18899</strain>
    </source>
</reference>
<dbReference type="InterPro" id="IPR014177">
    <property type="entry name" value="Formate_DH_TAT-contain"/>
</dbReference>